<dbReference type="GO" id="GO:0005576">
    <property type="term" value="C:extracellular region"/>
    <property type="evidence" value="ECO:0007669"/>
    <property type="project" value="TreeGrafter"/>
</dbReference>
<evidence type="ECO:0000256" key="4">
    <source>
        <dbReference type="ARBA" id="ARBA00022960"/>
    </source>
</evidence>
<dbReference type="GO" id="GO:0008360">
    <property type="term" value="P:regulation of cell shape"/>
    <property type="evidence" value="ECO:0007669"/>
    <property type="project" value="UniProtKB-UniRule"/>
</dbReference>
<dbReference type="PROSITE" id="PS52029">
    <property type="entry name" value="LD_TPASE"/>
    <property type="match status" value="1"/>
</dbReference>
<evidence type="ECO:0000259" key="9">
    <source>
        <dbReference type="PROSITE" id="PS52029"/>
    </source>
</evidence>
<name>A0A1W6MTL7_9HYPH</name>
<comment type="similarity">
    <text evidence="2">Belongs to the YkuD family.</text>
</comment>
<dbReference type="UniPathway" id="UPA00219"/>
<feature type="signal peptide" evidence="8">
    <location>
        <begin position="1"/>
        <end position="22"/>
    </location>
</feature>
<dbReference type="InterPro" id="IPR038063">
    <property type="entry name" value="Transpep_catalytic_dom"/>
</dbReference>
<keyword evidence="3" id="KW-0808">Transferase</keyword>
<evidence type="ECO:0000313" key="10">
    <source>
        <dbReference type="EMBL" id="ARN80951.1"/>
    </source>
</evidence>
<feature type="active site" description="Nucleophile" evidence="7">
    <location>
        <position position="110"/>
    </location>
</feature>
<dbReference type="RefSeq" id="WP_085771043.1">
    <property type="nucleotide sequence ID" value="NZ_AP027149.1"/>
</dbReference>
<dbReference type="CDD" id="cd16913">
    <property type="entry name" value="YkuD_like"/>
    <property type="match status" value="1"/>
</dbReference>
<protein>
    <recommendedName>
        <fullName evidence="9">L,D-TPase catalytic domain-containing protein</fullName>
    </recommendedName>
</protein>
<dbReference type="Gene3D" id="2.40.440.10">
    <property type="entry name" value="L,D-transpeptidase catalytic domain-like"/>
    <property type="match status" value="1"/>
</dbReference>
<comment type="pathway">
    <text evidence="1 7">Cell wall biogenesis; peptidoglycan biosynthesis.</text>
</comment>
<feature type="domain" description="L,D-TPase catalytic" evidence="9">
    <location>
        <begin position="24"/>
        <end position="135"/>
    </location>
</feature>
<keyword evidence="11" id="KW-1185">Reference proteome</keyword>
<keyword evidence="4 7" id="KW-0133">Cell shape</keyword>
<dbReference type="KEGG" id="mbry:B1812_07550"/>
<evidence type="ECO:0000256" key="2">
    <source>
        <dbReference type="ARBA" id="ARBA00005992"/>
    </source>
</evidence>
<evidence type="ECO:0000256" key="5">
    <source>
        <dbReference type="ARBA" id="ARBA00022984"/>
    </source>
</evidence>
<dbReference type="Pfam" id="PF03734">
    <property type="entry name" value="YkuD"/>
    <property type="match status" value="1"/>
</dbReference>
<accession>A0A1W6MTL7</accession>
<keyword evidence="8" id="KW-0732">Signal</keyword>
<sequence length="192" mass="20470">MRCVGILLAMVFAWLGVSVAQAKVRVHIDLSTQTMHVESSSGSYSWPVSTARAGYVTPRGTFSPTYMTRMTHSTLYNNAPMPHAIFFRSGWAIHGTNAVGQLGRPASHGCVRLSPGHAAQLYQMVEAEGASISIGGSSPASRARHAALRHGPRAGNSALAYAPTRRARAPHSVRAWQADPTGGFTGFTGNPW</sequence>
<evidence type="ECO:0000256" key="3">
    <source>
        <dbReference type="ARBA" id="ARBA00022679"/>
    </source>
</evidence>
<keyword evidence="5 7" id="KW-0573">Peptidoglycan synthesis</keyword>
<dbReference type="Proteomes" id="UP000193978">
    <property type="component" value="Chromosome"/>
</dbReference>
<dbReference type="GO" id="GO:0071972">
    <property type="term" value="F:peptidoglycan L,D-transpeptidase activity"/>
    <property type="evidence" value="ECO:0007669"/>
    <property type="project" value="TreeGrafter"/>
</dbReference>
<dbReference type="InterPro" id="IPR050979">
    <property type="entry name" value="LD-transpeptidase"/>
</dbReference>
<dbReference type="AlphaFoldDB" id="A0A1W6MTL7"/>
<dbReference type="SUPFAM" id="SSF141523">
    <property type="entry name" value="L,D-transpeptidase catalytic domain-like"/>
    <property type="match status" value="1"/>
</dbReference>
<dbReference type="GO" id="GO:0016740">
    <property type="term" value="F:transferase activity"/>
    <property type="evidence" value="ECO:0007669"/>
    <property type="project" value="UniProtKB-KW"/>
</dbReference>
<reference evidence="10 11" key="1">
    <citation type="submission" date="2017-02" db="EMBL/GenBank/DDBJ databases">
        <authorList>
            <person name="Peterson S.W."/>
        </authorList>
    </citation>
    <scope>NUCLEOTIDE SEQUENCE [LARGE SCALE GENOMIC DNA]</scope>
    <source>
        <strain evidence="10 11">S285</strain>
    </source>
</reference>
<dbReference type="PANTHER" id="PTHR30582:SF2">
    <property type="entry name" value="L,D-TRANSPEPTIDASE YCIB-RELATED"/>
    <property type="match status" value="1"/>
</dbReference>
<dbReference type="EMBL" id="CP019948">
    <property type="protein sequence ID" value="ARN80951.1"/>
    <property type="molecule type" value="Genomic_DNA"/>
</dbReference>
<dbReference type="PANTHER" id="PTHR30582">
    <property type="entry name" value="L,D-TRANSPEPTIDASE"/>
    <property type="match status" value="1"/>
</dbReference>
<dbReference type="OrthoDB" id="463216at2"/>
<feature type="chain" id="PRO_5010867269" description="L,D-TPase catalytic domain-containing protein" evidence="8">
    <location>
        <begin position="23"/>
        <end position="192"/>
    </location>
</feature>
<dbReference type="STRING" id="655015.B1812_07550"/>
<dbReference type="GO" id="GO:0071555">
    <property type="term" value="P:cell wall organization"/>
    <property type="evidence" value="ECO:0007669"/>
    <property type="project" value="UniProtKB-UniRule"/>
</dbReference>
<evidence type="ECO:0000256" key="7">
    <source>
        <dbReference type="PROSITE-ProRule" id="PRU01373"/>
    </source>
</evidence>
<evidence type="ECO:0000313" key="11">
    <source>
        <dbReference type="Proteomes" id="UP000193978"/>
    </source>
</evidence>
<evidence type="ECO:0000256" key="1">
    <source>
        <dbReference type="ARBA" id="ARBA00004752"/>
    </source>
</evidence>
<keyword evidence="6 7" id="KW-0961">Cell wall biogenesis/degradation</keyword>
<proteinExistence type="inferred from homology"/>
<evidence type="ECO:0000256" key="6">
    <source>
        <dbReference type="ARBA" id="ARBA00023316"/>
    </source>
</evidence>
<feature type="active site" description="Proton donor/acceptor" evidence="7">
    <location>
        <position position="94"/>
    </location>
</feature>
<evidence type="ECO:0000256" key="8">
    <source>
        <dbReference type="SAM" id="SignalP"/>
    </source>
</evidence>
<dbReference type="InterPro" id="IPR005490">
    <property type="entry name" value="LD_TPept_cat_dom"/>
</dbReference>
<dbReference type="GO" id="GO:0018104">
    <property type="term" value="P:peptidoglycan-protein cross-linking"/>
    <property type="evidence" value="ECO:0007669"/>
    <property type="project" value="TreeGrafter"/>
</dbReference>
<gene>
    <name evidence="10" type="ORF">B1812_07550</name>
</gene>
<organism evidence="10 11">
    <name type="scientific">Methylocystis bryophila</name>
    <dbReference type="NCBI Taxonomy" id="655015"/>
    <lineage>
        <taxon>Bacteria</taxon>
        <taxon>Pseudomonadati</taxon>
        <taxon>Pseudomonadota</taxon>
        <taxon>Alphaproteobacteria</taxon>
        <taxon>Hyphomicrobiales</taxon>
        <taxon>Methylocystaceae</taxon>
        <taxon>Methylocystis</taxon>
    </lineage>
</organism>